<sequence length="556" mass="58385">MDGPLLAIDRLDKRPVVAQIVDAMRHAILTGALHPGDRVASTRLLAAELGTARSSVVSAYEQLAGEGYLELRQGAPTLVAPLGERSGGSVRPRGSGAGSGERQAVDIDHGTADAARRRPHAASGTSAKPPVADVADVAQTARRTPEPARAATAPMPPRIDLLPGRPSTTRIDERAWRAAWRRAAAVAVPVDDPPRLGEPLLRAAVADHVRHARGFACEPDDILVTAGTSEATSLIGTALGDLRGGRPLVAVEDPGYPNARRMLERAGADLVPVEVGDDGLRVDLLRRLPRTPDAILVTPSHQYPLGGRLPVAARLELLEHARRTGAFVLEDDYDSEFRHVGPPMPTLASLDGSAGEASGHDAQIAQGRTATDAAGARSDDETGMRENRRVVLIGSFSKILTPWLRLGYAVLPRDEGLRAAVERVRTESPSPVPGIVQLAVANLLTSGALRRHIAATRRDYAHRRQLLLAALGDLPATELVGLDGGLHAVLRLPRHEVVDAVIGRLDAAGIAVARLADYSAAAGAGRPGIVLGYAGVGDRELADALAQIRAAVLAAA</sequence>
<keyword evidence="3" id="KW-0805">Transcription regulation</keyword>
<evidence type="ECO:0000256" key="5">
    <source>
        <dbReference type="ARBA" id="ARBA00023163"/>
    </source>
</evidence>
<comment type="similarity">
    <text evidence="1">In the C-terminal section; belongs to the class-I pyridoxal-phosphate-dependent aminotransferase family.</text>
</comment>
<feature type="domain" description="HTH gntR-type" evidence="7">
    <location>
        <begin position="14"/>
        <end position="82"/>
    </location>
</feature>
<evidence type="ECO:0000256" key="6">
    <source>
        <dbReference type="SAM" id="MobiDB-lite"/>
    </source>
</evidence>
<dbReference type="PANTHER" id="PTHR46577:SF1">
    <property type="entry name" value="HTH-TYPE TRANSCRIPTIONAL REGULATORY PROTEIN GABR"/>
    <property type="match status" value="1"/>
</dbReference>
<dbReference type="SMART" id="SM00345">
    <property type="entry name" value="HTH_GNTR"/>
    <property type="match status" value="1"/>
</dbReference>
<dbReference type="InterPro" id="IPR004839">
    <property type="entry name" value="Aminotransferase_I/II_large"/>
</dbReference>
<feature type="compositionally biased region" description="Low complexity" evidence="6">
    <location>
        <begin position="129"/>
        <end position="153"/>
    </location>
</feature>
<dbReference type="Gene3D" id="3.40.640.10">
    <property type="entry name" value="Type I PLP-dependent aspartate aminotransferase-like (Major domain)"/>
    <property type="match status" value="1"/>
</dbReference>
<dbReference type="GO" id="GO:0008483">
    <property type="term" value="F:transaminase activity"/>
    <property type="evidence" value="ECO:0007669"/>
    <property type="project" value="UniProtKB-KW"/>
</dbReference>
<evidence type="ECO:0000313" key="8">
    <source>
        <dbReference type="EMBL" id="GAA1956864.1"/>
    </source>
</evidence>
<keyword evidence="4" id="KW-0238">DNA-binding</keyword>
<keyword evidence="9" id="KW-1185">Reference proteome</keyword>
<dbReference type="InterPro" id="IPR036388">
    <property type="entry name" value="WH-like_DNA-bd_sf"/>
</dbReference>
<dbReference type="Pfam" id="PF00155">
    <property type="entry name" value="Aminotran_1_2"/>
    <property type="match status" value="1"/>
</dbReference>
<accession>A0ABN2QR04</accession>
<comment type="caution">
    <text evidence="8">The sequence shown here is derived from an EMBL/GenBank/DDBJ whole genome shotgun (WGS) entry which is preliminary data.</text>
</comment>
<dbReference type="Pfam" id="PF00392">
    <property type="entry name" value="GntR"/>
    <property type="match status" value="1"/>
</dbReference>
<dbReference type="SUPFAM" id="SSF53383">
    <property type="entry name" value="PLP-dependent transferases"/>
    <property type="match status" value="1"/>
</dbReference>
<name>A0ABN2QR04_9MICO</name>
<gene>
    <name evidence="8" type="ORF">GCM10009717_23920</name>
</gene>
<evidence type="ECO:0000256" key="2">
    <source>
        <dbReference type="ARBA" id="ARBA00022898"/>
    </source>
</evidence>
<dbReference type="PANTHER" id="PTHR46577">
    <property type="entry name" value="HTH-TYPE TRANSCRIPTIONAL REGULATORY PROTEIN GABR"/>
    <property type="match status" value="1"/>
</dbReference>
<dbReference type="CDD" id="cd00609">
    <property type="entry name" value="AAT_like"/>
    <property type="match status" value="1"/>
</dbReference>
<dbReference type="Proteomes" id="UP001499954">
    <property type="component" value="Unassembled WGS sequence"/>
</dbReference>
<evidence type="ECO:0000256" key="4">
    <source>
        <dbReference type="ARBA" id="ARBA00023125"/>
    </source>
</evidence>
<keyword evidence="8" id="KW-0032">Aminotransferase</keyword>
<dbReference type="InterPro" id="IPR015424">
    <property type="entry name" value="PyrdxlP-dep_Trfase"/>
</dbReference>
<feature type="region of interest" description="Disordered" evidence="6">
    <location>
        <begin position="79"/>
        <end position="166"/>
    </location>
</feature>
<reference evidence="8 9" key="1">
    <citation type="journal article" date="2019" name="Int. J. Syst. Evol. Microbiol.">
        <title>The Global Catalogue of Microorganisms (GCM) 10K type strain sequencing project: providing services to taxonomists for standard genome sequencing and annotation.</title>
        <authorList>
            <consortium name="The Broad Institute Genomics Platform"/>
            <consortium name="The Broad Institute Genome Sequencing Center for Infectious Disease"/>
            <person name="Wu L."/>
            <person name="Ma J."/>
        </authorList>
    </citation>
    <scope>NUCLEOTIDE SEQUENCE [LARGE SCALE GENOMIC DNA]</scope>
    <source>
        <strain evidence="8 9">JCM 13584</strain>
    </source>
</reference>
<dbReference type="CDD" id="cd07377">
    <property type="entry name" value="WHTH_GntR"/>
    <property type="match status" value="1"/>
</dbReference>
<keyword evidence="5" id="KW-0804">Transcription</keyword>
<feature type="compositionally biased region" description="Basic and acidic residues" evidence="6">
    <location>
        <begin position="103"/>
        <end position="116"/>
    </location>
</feature>
<dbReference type="EMBL" id="BAAAMK010000004">
    <property type="protein sequence ID" value="GAA1956864.1"/>
    <property type="molecule type" value="Genomic_DNA"/>
</dbReference>
<evidence type="ECO:0000256" key="1">
    <source>
        <dbReference type="ARBA" id="ARBA00005384"/>
    </source>
</evidence>
<evidence type="ECO:0000313" key="9">
    <source>
        <dbReference type="Proteomes" id="UP001499954"/>
    </source>
</evidence>
<evidence type="ECO:0000259" key="7">
    <source>
        <dbReference type="PROSITE" id="PS50949"/>
    </source>
</evidence>
<dbReference type="SUPFAM" id="SSF46785">
    <property type="entry name" value="Winged helix' DNA-binding domain"/>
    <property type="match status" value="1"/>
</dbReference>
<feature type="compositionally biased region" description="Low complexity" evidence="6">
    <location>
        <begin position="83"/>
        <end position="94"/>
    </location>
</feature>
<evidence type="ECO:0000256" key="3">
    <source>
        <dbReference type="ARBA" id="ARBA00023015"/>
    </source>
</evidence>
<organism evidence="8 9">
    <name type="scientific">Agromyces allii</name>
    <dbReference type="NCBI Taxonomy" id="393607"/>
    <lineage>
        <taxon>Bacteria</taxon>
        <taxon>Bacillati</taxon>
        <taxon>Actinomycetota</taxon>
        <taxon>Actinomycetes</taxon>
        <taxon>Micrococcales</taxon>
        <taxon>Microbacteriaceae</taxon>
        <taxon>Agromyces</taxon>
    </lineage>
</organism>
<dbReference type="InterPro" id="IPR000524">
    <property type="entry name" value="Tscrpt_reg_HTH_GntR"/>
</dbReference>
<keyword evidence="8" id="KW-0808">Transferase</keyword>
<dbReference type="InterPro" id="IPR036390">
    <property type="entry name" value="WH_DNA-bd_sf"/>
</dbReference>
<protein>
    <submittedName>
        <fullName evidence="8">PLP-dependent aminotransferase family protein</fullName>
    </submittedName>
</protein>
<proteinExistence type="inferred from homology"/>
<dbReference type="InterPro" id="IPR015421">
    <property type="entry name" value="PyrdxlP-dep_Trfase_major"/>
</dbReference>
<dbReference type="Gene3D" id="1.10.10.10">
    <property type="entry name" value="Winged helix-like DNA-binding domain superfamily/Winged helix DNA-binding domain"/>
    <property type="match status" value="1"/>
</dbReference>
<dbReference type="InterPro" id="IPR051446">
    <property type="entry name" value="HTH_trans_reg/aminotransferase"/>
</dbReference>
<keyword evidence="2" id="KW-0663">Pyridoxal phosphate</keyword>
<dbReference type="PROSITE" id="PS50949">
    <property type="entry name" value="HTH_GNTR"/>
    <property type="match status" value="1"/>
</dbReference>